<evidence type="ECO:0000313" key="3">
    <source>
        <dbReference type="Proteomes" id="UP000245771"/>
    </source>
</evidence>
<dbReference type="GeneID" id="37020325"/>
<name>A0A316VAS1_9BASI</name>
<feature type="region of interest" description="Disordered" evidence="1">
    <location>
        <begin position="265"/>
        <end position="292"/>
    </location>
</feature>
<keyword evidence="3" id="KW-1185">Reference proteome</keyword>
<evidence type="ECO:0000313" key="2">
    <source>
        <dbReference type="EMBL" id="PWN34626.1"/>
    </source>
</evidence>
<reference evidence="2 3" key="1">
    <citation type="journal article" date="2018" name="Mol. Biol. Evol.">
        <title>Broad Genomic Sampling Reveals a Smut Pathogenic Ancestry of the Fungal Clade Ustilaginomycotina.</title>
        <authorList>
            <person name="Kijpornyongpan T."/>
            <person name="Mondo S.J."/>
            <person name="Barry K."/>
            <person name="Sandor L."/>
            <person name="Lee J."/>
            <person name="Lipzen A."/>
            <person name="Pangilinan J."/>
            <person name="LaButti K."/>
            <person name="Hainaut M."/>
            <person name="Henrissat B."/>
            <person name="Grigoriev I.V."/>
            <person name="Spatafora J.W."/>
            <person name="Aime M.C."/>
        </authorList>
    </citation>
    <scope>NUCLEOTIDE SEQUENCE [LARGE SCALE GENOMIC DNA]</scope>
    <source>
        <strain evidence="2 3">MCA 3882</strain>
    </source>
</reference>
<dbReference type="RefSeq" id="XP_025354928.1">
    <property type="nucleotide sequence ID" value="XM_025498544.1"/>
</dbReference>
<dbReference type="InParanoid" id="A0A316VAS1"/>
<sequence length="292" mass="33140">MFHEKSSHDAPPPSYNQINHDNSLRFLYLDKGIFQPFQPWSDLAHLYWTTNDHDIAYDVSTDPLQSMFQSKFAIYRGNAGSSAPAFTYNQSRATLRDENAGNKMKCDYKRVKDNKSTTLEFKYNKHNLKWTSSQPLSSMYGNTFDTATYVCYDPCGTQLATFAFLSPDGQLDTRMRITQAGSQVLPMEIALATFSILFIEQWGDLRREVDENPIAARIESLRNVQSNFSEGRLTTYALTSFEYIEELIGDIQIEADRRDAEEAERLANRKSSRPNDSSGVMSMNAAMGASIC</sequence>
<dbReference type="Proteomes" id="UP000245771">
    <property type="component" value="Unassembled WGS sequence"/>
</dbReference>
<organism evidence="2 3">
    <name type="scientific">Meira miltonrushii</name>
    <dbReference type="NCBI Taxonomy" id="1280837"/>
    <lineage>
        <taxon>Eukaryota</taxon>
        <taxon>Fungi</taxon>
        <taxon>Dikarya</taxon>
        <taxon>Basidiomycota</taxon>
        <taxon>Ustilaginomycotina</taxon>
        <taxon>Exobasidiomycetes</taxon>
        <taxon>Exobasidiales</taxon>
        <taxon>Brachybasidiaceae</taxon>
        <taxon>Meira</taxon>
    </lineage>
</organism>
<protein>
    <submittedName>
        <fullName evidence="2">Uncharacterized protein</fullName>
    </submittedName>
</protein>
<accession>A0A316VAS1</accession>
<evidence type="ECO:0000256" key="1">
    <source>
        <dbReference type="SAM" id="MobiDB-lite"/>
    </source>
</evidence>
<proteinExistence type="predicted"/>
<dbReference type="AlphaFoldDB" id="A0A316VAS1"/>
<gene>
    <name evidence="2" type="ORF">FA14DRAFT_160150</name>
</gene>
<dbReference type="EMBL" id="KZ819603">
    <property type="protein sequence ID" value="PWN34626.1"/>
    <property type="molecule type" value="Genomic_DNA"/>
</dbReference>